<proteinExistence type="predicted"/>
<dbReference type="AlphaFoldDB" id="A0A934J8A8"/>
<organism evidence="1 2">
    <name type="scientific">Paenibacillus roseus</name>
    <dbReference type="NCBI Taxonomy" id="2798579"/>
    <lineage>
        <taxon>Bacteria</taxon>
        <taxon>Bacillati</taxon>
        <taxon>Bacillota</taxon>
        <taxon>Bacilli</taxon>
        <taxon>Bacillales</taxon>
        <taxon>Paenibacillaceae</taxon>
        <taxon>Paenibacillus</taxon>
    </lineage>
</organism>
<evidence type="ECO:0000313" key="2">
    <source>
        <dbReference type="Proteomes" id="UP000640274"/>
    </source>
</evidence>
<comment type="caution">
    <text evidence="1">The sequence shown here is derived from an EMBL/GenBank/DDBJ whole genome shotgun (WGS) entry which is preliminary data.</text>
</comment>
<protein>
    <recommendedName>
        <fullName evidence="3">Phage protein</fullName>
    </recommendedName>
</protein>
<evidence type="ECO:0000313" key="1">
    <source>
        <dbReference type="EMBL" id="MBJ6362128.1"/>
    </source>
</evidence>
<dbReference type="Proteomes" id="UP000640274">
    <property type="component" value="Unassembled WGS sequence"/>
</dbReference>
<name>A0A934J8A8_9BACL</name>
<accession>A0A934J8A8</accession>
<gene>
    <name evidence="1" type="ORF">JFN88_12705</name>
</gene>
<dbReference type="EMBL" id="JAELUP010000065">
    <property type="protein sequence ID" value="MBJ6362128.1"/>
    <property type="molecule type" value="Genomic_DNA"/>
</dbReference>
<reference evidence="1" key="1">
    <citation type="submission" date="2020-12" db="EMBL/GenBank/DDBJ databases">
        <authorList>
            <person name="Huq M.A."/>
        </authorList>
    </citation>
    <scope>NUCLEOTIDE SEQUENCE</scope>
    <source>
        <strain evidence="1">MAHUQ-46</strain>
    </source>
</reference>
<sequence length="237" mass="26163">MPLIKEAIEKILGLASIQTQIVGSQIFTNSDLELVKDAVTDILKVRNLSGIVDYLKNNFDSKLPVLIHVESPTRVNVLTRFNRDLHRSTLIEAHAFTPEIAFGRYYDIESFNILLQSCFVQTELRDTLLGIVGNVKDENVTNFGDDGVSQQVTAKTGVATVGPVKLPNPVWLKPFRTFVEIEQPLSAFVFRMKDGPSASLFEADGGAWKVVAVQEIKSYLSTALNLQVESGEIVIVG</sequence>
<evidence type="ECO:0008006" key="3">
    <source>
        <dbReference type="Google" id="ProtNLM"/>
    </source>
</evidence>
<keyword evidence="2" id="KW-1185">Reference proteome</keyword>